<sequence length="158" mass="15745">MARRLGDRPRCAPAAAATTGITDRTLTAGGAWNPAAAAAKGLVGATPPLAAAAEAADGGGGDGRPHWCLYSDGAEEEQDAPARCFFGRDATAAAAAFPSPQSSRGFSAASTLATTTCSCSSPPPPPPPPDSLRASGTAPNHEHVSSSMTRSNQTMAII</sequence>
<dbReference type="Gramene" id="OPUNC09G14260.1">
    <property type="protein sequence ID" value="OPUNC09G14260.1"/>
    <property type="gene ID" value="OPUNC09G14260"/>
</dbReference>
<dbReference type="Proteomes" id="UP000026962">
    <property type="component" value="Chromosome 9"/>
</dbReference>
<name>A0A0E0M358_ORYPU</name>
<dbReference type="HOGENOM" id="CLU_1672142_0_0_1"/>
<evidence type="ECO:0000313" key="3">
    <source>
        <dbReference type="Proteomes" id="UP000026962"/>
    </source>
</evidence>
<protein>
    <submittedName>
        <fullName evidence="2">Uncharacterized protein</fullName>
    </submittedName>
</protein>
<organism evidence="2">
    <name type="scientific">Oryza punctata</name>
    <name type="common">Red rice</name>
    <dbReference type="NCBI Taxonomy" id="4537"/>
    <lineage>
        <taxon>Eukaryota</taxon>
        <taxon>Viridiplantae</taxon>
        <taxon>Streptophyta</taxon>
        <taxon>Embryophyta</taxon>
        <taxon>Tracheophyta</taxon>
        <taxon>Spermatophyta</taxon>
        <taxon>Magnoliopsida</taxon>
        <taxon>Liliopsida</taxon>
        <taxon>Poales</taxon>
        <taxon>Poaceae</taxon>
        <taxon>BOP clade</taxon>
        <taxon>Oryzoideae</taxon>
        <taxon>Oryzeae</taxon>
        <taxon>Oryzinae</taxon>
        <taxon>Oryza</taxon>
    </lineage>
</organism>
<feature type="region of interest" description="Disordered" evidence="1">
    <location>
        <begin position="114"/>
        <end position="158"/>
    </location>
</feature>
<proteinExistence type="predicted"/>
<evidence type="ECO:0000256" key="1">
    <source>
        <dbReference type="SAM" id="MobiDB-lite"/>
    </source>
</evidence>
<keyword evidence="3" id="KW-1185">Reference proteome</keyword>
<accession>A0A0E0M358</accession>
<reference evidence="2" key="1">
    <citation type="submission" date="2015-04" db="UniProtKB">
        <authorList>
            <consortium name="EnsemblPlants"/>
        </authorList>
    </citation>
    <scope>IDENTIFICATION</scope>
</reference>
<feature type="compositionally biased region" description="Polar residues" evidence="1">
    <location>
        <begin position="145"/>
        <end position="158"/>
    </location>
</feature>
<feature type="compositionally biased region" description="Pro residues" evidence="1">
    <location>
        <begin position="121"/>
        <end position="130"/>
    </location>
</feature>
<dbReference type="AlphaFoldDB" id="A0A0E0M358"/>
<evidence type="ECO:0000313" key="2">
    <source>
        <dbReference type="EnsemblPlants" id="OPUNC09G14260.1"/>
    </source>
</evidence>
<dbReference type="EnsemblPlants" id="OPUNC09G14260.1">
    <property type="protein sequence ID" value="OPUNC09G14260.1"/>
    <property type="gene ID" value="OPUNC09G14260"/>
</dbReference>
<reference evidence="2" key="2">
    <citation type="submission" date="2018-05" db="EMBL/GenBank/DDBJ databases">
        <title>OpunRS2 (Oryza punctata Reference Sequence Version 2).</title>
        <authorList>
            <person name="Zhang J."/>
            <person name="Kudrna D."/>
            <person name="Lee S."/>
            <person name="Talag J."/>
            <person name="Welchert J."/>
            <person name="Wing R.A."/>
        </authorList>
    </citation>
    <scope>NUCLEOTIDE SEQUENCE [LARGE SCALE GENOMIC DNA]</scope>
</reference>